<dbReference type="Gramene" id="OB10G12140.1">
    <property type="protein sequence ID" value="OB10G12140.1"/>
    <property type="gene ID" value="OB10G12140"/>
</dbReference>
<reference evidence="1" key="1">
    <citation type="journal article" date="2013" name="Nat. Commun.">
        <title>Whole-genome sequencing of Oryza brachyantha reveals mechanisms underlying Oryza genome evolution.</title>
        <authorList>
            <person name="Chen J."/>
            <person name="Huang Q."/>
            <person name="Gao D."/>
            <person name="Wang J."/>
            <person name="Lang Y."/>
            <person name="Liu T."/>
            <person name="Li B."/>
            <person name="Bai Z."/>
            <person name="Luis Goicoechea J."/>
            <person name="Liang C."/>
            <person name="Chen C."/>
            <person name="Zhang W."/>
            <person name="Sun S."/>
            <person name="Liao Y."/>
            <person name="Zhang X."/>
            <person name="Yang L."/>
            <person name="Song C."/>
            <person name="Wang M."/>
            <person name="Shi J."/>
            <person name="Liu G."/>
            <person name="Liu J."/>
            <person name="Zhou H."/>
            <person name="Zhou W."/>
            <person name="Yu Q."/>
            <person name="An N."/>
            <person name="Chen Y."/>
            <person name="Cai Q."/>
            <person name="Wang B."/>
            <person name="Liu B."/>
            <person name="Min J."/>
            <person name="Huang Y."/>
            <person name="Wu H."/>
            <person name="Li Z."/>
            <person name="Zhang Y."/>
            <person name="Yin Y."/>
            <person name="Song W."/>
            <person name="Jiang J."/>
            <person name="Jackson S.A."/>
            <person name="Wing R.A."/>
            <person name="Wang J."/>
            <person name="Chen M."/>
        </authorList>
    </citation>
    <scope>NUCLEOTIDE SEQUENCE [LARGE SCALE GENOMIC DNA]</scope>
    <source>
        <strain evidence="1">cv. IRGC 101232</strain>
    </source>
</reference>
<dbReference type="Proteomes" id="UP000006038">
    <property type="component" value="Chromosome 10"/>
</dbReference>
<sequence>MYPMPWSIVFPSGRPELRRRRMFASCAASAATSLRAAGERTAANMNKNSTNSCAPPADAICI</sequence>
<protein>
    <submittedName>
        <fullName evidence="1">Uncharacterized protein</fullName>
    </submittedName>
</protein>
<reference evidence="1" key="2">
    <citation type="submission" date="2013-04" db="UniProtKB">
        <authorList>
            <consortium name="EnsemblPlants"/>
        </authorList>
    </citation>
    <scope>IDENTIFICATION</scope>
</reference>
<name>J3N116_ORYBR</name>
<organism evidence="1">
    <name type="scientific">Oryza brachyantha</name>
    <name type="common">malo sina</name>
    <dbReference type="NCBI Taxonomy" id="4533"/>
    <lineage>
        <taxon>Eukaryota</taxon>
        <taxon>Viridiplantae</taxon>
        <taxon>Streptophyta</taxon>
        <taxon>Embryophyta</taxon>
        <taxon>Tracheophyta</taxon>
        <taxon>Spermatophyta</taxon>
        <taxon>Magnoliopsida</taxon>
        <taxon>Liliopsida</taxon>
        <taxon>Poales</taxon>
        <taxon>Poaceae</taxon>
        <taxon>BOP clade</taxon>
        <taxon>Oryzoideae</taxon>
        <taxon>Oryzeae</taxon>
        <taxon>Oryzinae</taxon>
        <taxon>Oryza</taxon>
    </lineage>
</organism>
<dbReference type="AlphaFoldDB" id="J3N116"/>
<evidence type="ECO:0000313" key="1">
    <source>
        <dbReference type="EnsemblPlants" id="OB10G12140.1"/>
    </source>
</evidence>
<dbReference type="HOGENOM" id="CLU_2910954_0_0_1"/>
<keyword evidence="2" id="KW-1185">Reference proteome</keyword>
<accession>J3N116</accession>
<dbReference type="EnsemblPlants" id="OB10G12140.1">
    <property type="protein sequence ID" value="OB10G12140.1"/>
    <property type="gene ID" value="OB10G12140"/>
</dbReference>
<proteinExistence type="predicted"/>
<evidence type="ECO:0000313" key="2">
    <source>
        <dbReference type="Proteomes" id="UP000006038"/>
    </source>
</evidence>